<evidence type="ECO:0000313" key="2">
    <source>
        <dbReference type="Proteomes" id="UP001634394"/>
    </source>
</evidence>
<dbReference type="Proteomes" id="UP001634394">
    <property type="component" value="Unassembled WGS sequence"/>
</dbReference>
<organism evidence="1 2">
    <name type="scientific">Sinanodonta woodiana</name>
    <name type="common">Chinese pond mussel</name>
    <name type="synonym">Anodonta woodiana</name>
    <dbReference type="NCBI Taxonomy" id="1069815"/>
    <lineage>
        <taxon>Eukaryota</taxon>
        <taxon>Metazoa</taxon>
        <taxon>Spiralia</taxon>
        <taxon>Lophotrochozoa</taxon>
        <taxon>Mollusca</taxon>
        <taxon>Bivalvia</taxon>
        <taxon>Autobranchia</taxon>
        <taxon>Heteroconchia</taxon>
        <taxon>Palaeoheterodonta</taxon>
        <taxon>Unionida</taxon>
        <taxon>Unionoidea</taxon>
        <taxon>Unionidae</taxon>
        <taxon>Unioninae</taxon>
        <taxon>Sinanodonta</taxon>
    </lineage>
</organism>
<dbReference type="AlphaFoldDB" id="A0ABD3XLK6"/>
<accession>A0ABD3XLK6</accession>
<comment type="caution">
    <text evidence="1">The sequence shown here is derived from an EMBL/GenBank/DDBJ whole genome shotgun (WGS) entry which is preliminary data.</text>
</comment>
<keyword evidence="2" id="KW-1185">Reference proteome</keyword>
<feature type="non-terminal residue" evidence="1">
    <location>
        <position position="50"/>
    </location>
</feature>
<evidence type="ECO:0000313" key="1">
    <source>
        <dbReference type="EMBL" id="KAL3886511.1"/>
    </source>
</evidence>
<reference evidence="1 2" key="1">
    <citation type="submission" date="2024-11" db="EMBL/GenBank/DDBJ databases">
        <title>Chromosome-level genome assembly of the freshwater bivalve Anodonta woodiana.</title>
        <authorList>
            <person name="Chen X."/>
        </authorList>
    </citation>
    <scope>NUCLEOTIDE SEQUENCE [LARGE SCALE GENOMIC DNA]</scope>
    <source>
        <strain evidence="1">MN2024</strain>
        <tissue evidence="1">Gills</tissue>
    </source>
</reference>
<dbReference type="EMBL" id="JBJQND010000002">
    <property type="protein sequence ID" value="KAL3886511.1"/>
    <property type="molecule type" value="Genomic_DNA"/>
</dbReference>
<name>A0ABD3XLK6_SINWO</name>
<sequence>MKVSGPHGNHGVIVHAPREPRREIECVLLRRHLHVWGLVISPNLVEVTAM</sequence>
<gene>
    <name evidence="1" type="ORF">ACJMK2_026496</name>
</gene>
<proteinExistence type="predicted"/>
<protein>
    <submittedName>
        <fullName evidence="1">Uncharacterized protein</fullName>
    </submittedName>
</protein>